<dbReference type="GO" id="GO:0071978">
    <property type="term" value="P:bacterial-type flagellum-dependent swarming motility"/>
    <property type="evidence" value="ECO:0007669"/>
    <property type="project" value="TreeGrafter"/>
</dbReference>
<dbReference type="InterPro" id="IPR037058">
    <property type="entry name" value="Falgellar_hook_FlgE_sf"/>
</dbReference>
<dbReference type="InterPro" id="IPR001444">
    <property type="entry name" value="Flag_bb_rod_N"/>
</dbReference>
<dbReference type="RefSeq" id="WP_058754432.1">
    <property type="nucleotide sequence ID" value="NZ_LDTB01000007.1"/>
</dbReference>
<evidence type="ECO:0000256" key="1">
    <source>
        <dbReference type="ARBA" id="ARBA00004117"/>
    </source>
</evidence>
<dbReference type="NCBIfam" id="TIGR03506">
    <property type="entry name" value="FlgEFG_subfam"/>
    <property type="match status" value="1"/>
</dbReference>
<evidence type="ECO:0000256" key="2">
    <source>
        <dbReference type="ARBA" id="ARBA00009677"/>
    </source>
</evidence>
<dbReference type="PANTHER" id="PTHR30435:SF1">
    <property type="entry name" value="FLAGELLAR HOOK PROTEIN FLGE"/>
    <property type="match status" value="1"/>
</dbReference>
<evidence type="ECO:0000313" key="11">
    <source>
        <dbReference type="Proteomes" id="UP000074310"/>
    </source>
</evidence>
<dbReference type="GO" id="GO:0005829">
    <property type="term" value="C:cytosol"/>
    <property type="evidence" value="ECO:0007669"/>
    <property type="project" value="TreeGrafter"/>
</dbReference>
<evidence type="ECO:0000256" key="4">
    <source>
        <dbReference type="ARBA" id="ARBA00023143"/>
    </source>
</evidence>
<comment type="caution">
    <text evidence="10">The sequence shown here is derived from an EMBL/GenBank/DDBJ whole genome shotgun (WGS) entry which is preliminary data.</text>
</comment>
<protein>
    <recommendedName>
        <fullName evidence="3 5">Flagellar hook protein FlgE</fullName>
    </recommendedName>
</protein>
<dbReference type="InterPro" id="IPR011491">
    <property type="entry name" value="FlgE_D2"/>
</dbReference>
<sequence length="432" mass="45143">MSFFTSLSGLQAMQTDMSVISHNLANVSTNGFKKSRTAFADVISSNVSTDPRKMVGSGVSVKGTVQQFSDGSSNQTKSALDMQILGEGFFVVKSTGLSDQINYTRTGAFTVDDSRNVIDAQGSYLMVYPVDNDGNVTATGDKSLTNLQIQPTSGSPKKTENVATKVQIPSTATVKDATKFKRTDTTTYNNSVATRVYDANGNPMTMTSYYVRTAEGDPNAKDANGNAKPNTGTWQVFTYVGETMLTPDGAAAPGPITQTYDTTGALVAPTAIQFKPFIPASGAAQQAIKLDLTGSTQTAAAAAVSNRVQDGVAVGQLVGITVDDAGIIKASYSNSDIVPLGKVAIAKFSAPTGLRQAGSNYWQATGISGKATLGFAAAEGFGSLKSGQLEGSNVDITEELVNLIAAQRNFQANSKALDTATQVSQSIFNIRA</sequence>
<dbReference type="Pfam" id="PF07559">
    <property type="entry name" value="FlgE_D2"/>
    <property type="match status" value="1"/>
</dbReference>
<dbReference type="InterPro" id="IPR010930">
    <property type="entry name" value="Flg_bb/hook_C_dom"/>
</dbReference>
<keyword evidence="4 5" id="KW-0975">Bacterial flagellum</keyword>
<keyword evidence="11" id="KW-1185">Reference proteome</keyword>
<feature type="domain" description="Flagellar basal-body/hook protein C-terminal" evidence="7">
    <location>
        <begin position="386"/>
        <end position="429"/>
    </location>
</feature>
<organism evidence="10 11">
    <name type="scientific">Sphingomonas endophytica</name>
    <dbReference type="NCBI Taxonomy" id="869719"/>
    <lineage>
        <taxon>Bacteria</taxon>
        <taxon>Pseudomonadati</taxon>
        <taxon>Pseudomonadota</taxon>
        <taxon>Alphaproteobacteria</taxon>
        <taxon>Sphingomonadales</taxon>
        <taxon>Sphingomonadaceae</taxon>
        <taxon>Sphingomonas</taxon>
    </lineage>
</organism>
<dbReference type="EMBL" id="LDTB01000007">
    <property type="protein sequence ID" value="KTT75536.1"/>
    <property type="molecule type" value="Genomic_DNA"/>
</dbReference>
<keyword evidence="10" id="KW-0969">Cilium</keyword>
<dbReference type="InterPro" id="IPR053967">
    <property type="entry name" value="LlgE_F_G-like_D1"/>
</dbReference>
<comment type="subcellular location">
    <subcellularLocation>
        <location evidence="1 5">Bacterial flagellum basal body</location>
    </subcellularLocation>
</comment>
<dbReference type="GO" id="GO:0009425">
    <property type="term" value="C:bacterial-type flagellum basal body"/>
    <property type="evidence" value="ECO:0007669"/>
    <property type="project" value="UniProtKB-SubCell"/>
</dbReference>
<dbReference type="Pfam" id="PF22692">
    <property type="entry name" value="LlgE_F_G_D1"/>
    <property type="match status" value="1"/>
</dbReference>
<evidence type="ECO:0000256" key="3">
    <source>
        <dbReference type="ARBA" id="ARBA00019015"/>
    </source>
</evidence>
<keyword evidence="10" id="KW-0282">Flagellum</keyword>
<dbReference type="SUPFAM" id="SSF117143">
    <property type="entry name" value="Flagellar hook protein flgE"/>
    <property type="match status" value="1"/>
</dbReference>
<evidence type="ECO:0000313" key="10">
    <source>
        <dbReference type="EMBL" id="KTT75536.1"/>
    </source>
</evidence>
<evidence type="ECO:0000259" key="6">
    <source>
        <dbReference type="Pfam" id="PF00460"/>
    </source>
</evidence>
<dbReference type="Gene3D" id="2.60.98.20">
    <property type="entry name" value="Flagellar hook protein FlgE"/>
    <property type="match status" value="1"/>
</dbReference>
<name>A0A147I8J0_9SPHN</name>
<feature type="domain" description="Flagellar hook protein FlgE D2" evidence="8">
    <location>
        <begin position="172"/>
        <end position="311"/>
    </location>
</feature>
<evidence type="ECO:0000259" key="9">
    <source>
        <dbReference type="Pfam" id="PF22692"/>
    </source>
</evidence>
<dbReference type="GO" id="GO:0009424">
    <property type="term" value="C:bacterial-type flagellum hook"/>
    <property type="evidence" value="ECO:0007669"/>
    <property type="project" value="TreeGrafter"/>
</dbReference>
<dbReference type="Pfam" id="PF00460">
    <property type="entry name" value="Flg_bb_rod"/>
    <property type="match status" value="1"/>
</dbReference>
<dbReference type="Pfam" id="PF06429">
    <property type="entry name" value="Flg_bbr_C"/>
    <property type="match status" value="1"/>
</dbReference>
<dbReference type="AlphaFoldDB" id="A0A147I8J0"/>
<reference evidence="10 11" key="1">
    <citation type="journal article" date="2016" name="Front. Microbiol.">
        <title>Genomic Resource of Rice Seed Associated Bacteria.</title>
        <authorList>
            <person name="Midha S."/>
            <person name="Bansal K."/>
            <person name="Sharma S."/>
            <person name="Kumar N."/>
            <person name="Patil P.P."/>
            <person name="Chaudhry V."/>
            <person name="Patil P.B."/>
        </authorList>
    </citation>
    <scope>NUCLEOTIDE SEQUENCE [LARGE SCALE GENOMIC DNA]</scope>
    <source>
        <strain evidence="10 11">NS334</strain>
    </source>
</reference>
<dbReference type="PATRIC" id="fig|869719.3.peg.3078"/>
<comment type="function">
    <text evidence="5">A flexible structure which links the flagellar filament to the drive apparatus in the basal body.</text>
</comment>
<dbReference type="InterPro" id="IPR020013">
    <property type="entry name" value="Flagellar_FlgE/F/G"/>
</dbReference>
<dbReference type="Proteomes" id="UP000074310">
    <property type="component" value="Unassembled WGS sequence"/>
</dbReference>
<feature type="domain" description="Flagellar basal body rod protein N-terminal" evidence="6">
    <location>
        <begin position="5"/>
        <end position="33"/>
    </location>
</feature>
<dbReference type="OrthoDB" id="8372879at2"/>
<evidence type="ECO:0000256" key="5">
    <source>
        <dbReference type="RuleBase" id="RU362116"/>
    </source>
</evidence>
<proteinExistence type="inferred from homology"/>
<feature type="domain" description="Flagellar hook protein FlgE/F/G-like D1" evidence="9">
    <location>
        <begin position="84"/>
        <end position="150"/>
    </location>
</feature>
<evidence type="ECO:0000259" key="8">
    <source>
        <dbReference type="Pfam" id="PF07559"/>
    </source>
</evidence>
<keyword evidence="10" id="KW-0966">Cell projection</keyword>
<comment type="similarity">
    <text evidence="2 5">Belongs to the flagella basal body rod proteins family.</text>
</comment>
<gene>
    <name evidence="10" type="ORF">NS334_02685</name>
</gene>
<dbReference type="InterPro" id="IPR037925">
    <property type="entry name" value="FlgE/F/G-like"/>
</dbReference>
<evidence type="ECO:0000259" key="7">
    <source>
        <dbReference type="Pfam" id="PF06429"/>
    </source>
</evidence>
<dbReference type="PANTHER" id="PTHR30435">
    <property type="entry name" value="FLAGELLAR PROTEIN"/>
    <property type="match status" value="1"/>
</dbReference>
<accession>A0A147I8J0</accession>